<dbReference type="Pfam" id="PF06258">
    <property type="entry name" value="Mito_fiss_Elm1"/>
    <property type="match status" value="1"/>
</dbReference>
<dbReference type="InParanoid" id="A0A0L0HL63"/>
<sequence>MPVPPRLSLLLQSPVRWKRHASTFAQTIGTTATTSCNTSKRRAWIVTAGKPGNDRQAIALAKGLGCTIEMKHIVPHSSIKWLFPVFQKHFLDYRSQTFGPHSAPTDLPFYLTSPKHDTLAPPYPDLILSTCAETTLASLHLKKTTQTPAVHIGLPFVSVEEFNVVVVWKYAWPVLGMRRDERVVGVDVLLGEVLEGEESEECVLGVLVSGVRGREFGWGVEDGSRFVRRLERLLRHANPPRILLVTCQSTPQALVQTLQKWYTSLPPSKASQITLLPSTKHDHVLRHATHFAVFGDDVATLSECLGYKKPVYVIGMQNCRGALRRFYGDLVAKARVRVFVPAAHAGDGDVFSDVGEHPEWRFEGGCLEGVVAEVGRRLWGDGWR</sequence>
<dbReference type="OMA" id="VTFGGQC"/>
<accession>A0A0L0HL63</accession>
<dbReference type="OrthoDB" id="2157437at2759"/>
<dbReference type="VEuPathDB" id="FungiDB:SPPG_03420"/>
<gene>
    <name evidence="1" type="ORF">SPPG_03420</name>
</gene>
<organism evidence="1 2">
    <name type="scientific">Spizellomyces punctatus (strain DAOM BR117)</name>
    <dbReference type="NCBI Taxonomy" id="645134"/>
    <lineage>
        <taxon>Eukaryota</taxon>
        <taxon>Fungi</taxon>
        <taxon>Fungi incertae sedis</taxon>
        <taxon>Chytridiomycota</taxon>
        <taxon>Chytridiomycota incertae sedis</taxon>
        <taxon>Chytridiomycetes</taxon>
        <taxon>Spizellomycetales</taxon>
        <taxon>Spizellomycetaceae</taxon>
        <taxon>Spizellomyces</taxon>
    </lineage>
</organism>
<proteinExistence type="predicted"/>
<evidence type="ECO:0000313" key="1">
    <source>
        <dbReference type="EMBL" id="KND01625.1"/>
    </source>
</evidence>
<reference evidence="1 2" key="1">
    <citation type="submission" date="2009-08" db="EMBL/GenBank/DDBJ databases">
        <title>The Genome Sequence of Spizellomyces punctatus strain DAOM BR117.</title>
        <authorList>
            <consortium name="The Broad Institute Genome Sequencing Platform"/>
            <person name="Russ C."/>
            <person name="Cuomo C."/>
            <person name="Shea T."/>
            <person name="Young S.K."/>
            <person name="Zeng Q."/>
            <person name="Koehrsen M."/>
            <person name="Haas B."/>
            <person name="Borodovsky M."/>
            <person name="Guigo R."/>
            <person name="Alvarado L."/>
            <person name="Berlin A."/>
            <person name="Bochicchio J."/>
            <person name="Borenstein D."/>
            <person name="Chapman S."/>
            <person name="Chen Z."/>
            <person name="Engels R."/>
            <person name="Freedman E."/>
            <person name="Gellesch M."/>
            <person name="Goldberg J."/>
            <person name="Griggs A."/>
            <person name="Gujja S."/>
            <person name="Heiman D."/>
            <person name="Hepburn T."/>
            <person name="Howarth C."/>
            <person name="Jen D."/>
            <person name="Larson L."/>
            <person name="Lewis B."/>
            <person name="Mehta T."/>
            <person name="Park D."/>
            <person name="Pearson M."/>
            <person name="Roberts A."/>
            <person name="Saif S."/>
            <person name="Shenoy N."/>
            <person name="Sisk P."/>
            <person name="Stolte C."/>
            <person name="Sykes S."/>
            <person name="Thomson T."/>
            <person name="Walk T."/>
            <person name="White J."/>
            <person name="Yandava C."/>
            <person name="Burger G."/>
            <person name="Gray M.W."/>
            <person name="Holland P.W.H."/>
            <person name="King N."/>
            <person name="Lang F.B.F."/>
            <person name="Roger A.J."/>
            <person name="Ruiz-Trillo I."/>
            <person name="Lander E."/>
            <person name="Nusbaum C."/>
        </authorList>
    </citation>
    <scope>NUCLEOTIDE SEQUENCE [LARGE SCALE GENOMIC DNA]</scope>
    <source>
        <strain evidence="1 2">DAOM BR117</strain>
    </source>
</reference>
<name>A0A0L0HL63_SPIPD</name>
<dbReference type="AlphaFoldDB" id="A0A0L0HL63"/>
<dbReference type="InterPro" id="IPR009367">
    <property type="entry name" value="Elm1-like"/>
</dbReference>
<evidence type="ECO:0000313" key="2">
    <source>
        <dbReference type="Proteomes" id="UP000053201"/>
    </source>
</evidence>
<keyword evidence="2" id="KW-1185">Reference proteome</keyword>
<dbReference type="RefSeq" id="XP_016609664.1">
    <property type="nucleotide sequence ID" value="XM_016751688.1"/>
</dbReference>
<dbReference type="GeneID" id="27686939"/>
<protein>
    <submittedName>
        <fullName evidence="1">Uncharacterized protein</fullName>
    </submittedName>
</protein>
<dbReference type="Proteomes" id="UP000053201">
    <property type="component" value="Unassembled WGS sequence"/>
</dbReference>
<dbReference type="EMBL" id="KQ257454">
    <property type="protein sequence ID" value="KND01625.1"/>
    <property type="molecule type" value="Genomic_DNA"/>
</dbReference>